<dbReference type="InterPro" id="IPR008254">
    <property type="entry name" value="Flavodoxin/NO_synth"/>
</dbReference>
<dbReference type="SUPFAM" id="SSF52218">
    <property type="entry name" value="Flavoproteins"/>
    <property type="match status" value="1"/>
</dbReference>
<dbReference type="STRING" id="402676.B6K0X9"/>
<sequence>MTVLLPLLHTKQLQASRDPSGNRSYKFSVQKTRFQFFLRIFSHFFYFFLYRKTAHSAIMVNKVAIIIYSTYGHIAQLAEQEKLGVEAAGGHATIYQVPETLPDEILEKMHAPKKPDYPLATLDVLKEHNAFIFGFPTRYGAPPAQFKAFWDATGGLWATGALHGKYFGVFVSTGTLGGGQEATVMNSLSNFVHHGMIFVPLGYKNTFPYASNLDEVHGGSAWGAGTFAAADGSRSPTELELTVAKIQGQSFYQTVDEI</sequence>
<dbReference type="GO" id="GO:0016020">
    <property type="term" value="C:membrane"/>
    <property type="evidence" value="ECO:0000318"/>
    <property type="project" value="GO_Central"/>
</dbReference>
<evidence type="ECO:0000259" key="2">
    <source>
        <dbReference type="PROSITE" id="PS50902"/>
    </source>
</evidence>
<evidence type="ECO:0000256" key="1">
    <source>
        <dbReference type="ARBA" id="ARBA00006961"/>
    </source>
</evidence>
<accession>B6K0X9</accession>
<protein>
    <submittedName>
        <fullName evidence="3">Ubiquitinated histone-like protein Uhp1</fullName>
    </submittedName>
</protein>
<dbReference type="InterPro" id="IPR010089">
    <property type="entry name" value="Flavoprotein_WrbA-like"/>
</dbReference>
<dbReference type="PROSITE" id="PS50902">
    <property type="entry name" value="FLAVODOXIN_LIKE"/>
    <property type="match status" value="1"/>
</dbReference>
<dbReference type="PANTHER" id="PTHR30546">
    <property type="entry name" value="FLAVODOXIN-RELATED PROTEIN WRBA-RELATED"/>
    <property type="match status" value="1"/>
</dbReference>
<dbReference type="PANTHER" id="PTHR30546:SF23">
    <property type="entry name" value="FLAVOPROTEIN-LIKE PROTEIN YCP4-RELATED"/>
    <property type="match status" value="1"/>
</dbReference>
<dbReference type="GeneID" id="7051076"/>
<organism evidence="3 5">
    <name type="scientific">Schizosaccharomyces japonicus (strain yFS275 / FY16936)</name>
    <name type="common">Fission yeast</name>
    <dbReference type="NCBI Taxonomy" id="402676"/>
    <lineage>
        <taxon>Eukaryota</taxon>
        <taxon>Fungi</taxon>
        <taxon>Dikarya</taxon>
        <taxon>Ascomycota</taxon>
        <taxon>Taphrinomycotina</taxon>
        <taxon>Schizosaccharomycetes</taxon>
        <taxon>Schizosaccharomycetales</taxon>
        <taxon>Schizosaccharomycetaceae</taxon>
        <taxon>Schizosaccharomyces</taxon>
    </lineage>
</organism>
<dbReference type="OMA" id="QAGGLWM"/>
<dbReference type="AlphaFoldDB" id="B6K0X9"/>
<dbReference type="HOGENOM" id="CLU_051402_0_1_1"/>
<dbReference type="GO" id="GO:0003955">
    <property type="term" value="F:NAD(P)H dehydrogenase (quinone) activity"/>
    <property type="evidence" value="ECO:0000318"/>
    <property type="project" value="GO_Central"/>
</dbReference>
<proteinExistence type="inferred from homology"/>
<dbReference type="OrthoDB" id="504689at2759"/>
<dbReference type="NCBIfam" id="NF002999">
    <property type="entry name" value="PRK03767.1"/>
    <property type="match status" value="1"/>
</dbReference>
<dbReference type="NCBIfam" id="TIGR01755">
    <property type="entry name" value="flav_wrbA"/>
    <property type="match status" value="1"/>
</dbReference>
<dbReference type="RefSeq" id="XP_002173893.2">
    <property type="nucleotide sequence ID" value="XM_002173857.2"/>
</dbReference>
<dbReference type="Pfam" id="PF03358">
    <property type="entry name" value="FMN_red"/>
    <property type="match status" value="1"/>
</dbReference>
<dbReference type="FunFam" id="3.40.50.360:FF:000001">
    <property type="entry name" value="NAD(P)H dehydrogenase (Quinone) FQR1-like"/>
    <property type="match status" value="1"/>
</dbReference>
<evidence type="ECO:0000313" key="4">
    <source>
        <dbReference type="JaponicusDB" id="SJAG_02697"/>
    </source>
</evidence>
<comment type="similarity">
    <text evidence="1">Belongs to the WrbA family.</text>
</comment>
<gene>
    <name evidence="4" type="primary">obr1</name>
    <name evidence="3" type="ORF">SJAG_02697</name>
</gene>
<dbReference type="EMBL" id="KE651166">
    <property type="protein sequence ID" value="EEB07600.2"/>
    <property type="molecule type" value="Genomic_DNA"/>
</dbReference>
<name>B6K0X9_SCHJY</name>
<evidence type="ECO:0000313" key="5">
    <source>
        <dbReference type="Proteomes" id="UP000001744"/>
    </source>
</evidence>
<dbReference type="JaponicusDB" id="SJAG_02697">
    <property type="gene designation" value="obr1"/>
</dbReference>
<reference evidence="3 5" key="1">
    <citation type="journal article" date="2011" name="Science">
        <title>Comparative functional genomics of the fission yeasts.</title>
        <authorList>
            <person name="Rhind N."/>
            <person name="Chen Z."/>
            <person name="Yassour M."/>
            <person name="Thompson D.A."/>
            <person name="Haas B.J."/>
            <person name="Habib N."/>
            <person name="Wapinski I."/>
            <person name="Roy S."/>
            <person name="Lin M.F."/>
            <person name="Heiman D.I."/>
            <person name="Young S.K."/>
            <person name="Furuya K."/>
            <person name="Guo Y."/>
            <person name="Pidoux A."/>
            <person name="Chen H.M."/>
            <person name="Robbertse B."/>
            <person name="Goldberg J.M."/>
            <person name="Aoki K."/>
            <person name="Bayne E.H."/>
            <person name="Berlin A.M."/>
            <person name="Desjardins C.A."/>
            <person name="Dobbs E."/>
            <person name="Dukaj L."/>
            <person name="Fan L."/>
            <person name="FitzGerald M.G."/>
            <person name="French C."/>
            <person name="Gujja S."/>
            <person name="Hansen K."/>
            <person name="Keifenheim D."/>
            <person name="Levin J.Z."/>
            <person name="Mosher R.A."/>
            <person name="Mueller C.A."/>
            <person name="Pfiffner J."/>
            <person name="Priest M."/>
            <person name="Russ C."/>
            <person name="Smialowska A."/>
            <person name="Swoboda P."/>
            <person name="Sykes S.M."/>
            <person name="Vaughn M."/>
            <person name="Vengrova S."/>
            <person name="Yoder R."/>
            <person name="Zeng Q."/>
            <person name="Allshire R."/>
            <person name="Baulcombe D."/>
            <person name="Birren B.W."/>
            <person name="Brown W."/>
            <person name="Ekwall K."/>
            <person name="Kellis M."/>
            <person name="Leatherwood J."/>
            <person name="Levin H."/>
            <person name="Margalit H."/>
            <person name="Martienssen R."/>
            <person name="Nieduszynski C.A."/>
            <person name="Spatafora J.W."/>
            <person name="Friedman N."/>
            <person name="Dalgaard J.Z."/>
            <person name="Baumann P."/>
            <person name="Niki H."/>
            <person name="Regev A."/>
            <person name="Nusbaum C."/>
        </authorList>
    </citation>
    <scope>NUCLEOTIDE SEQUENCE [LARGE SCALE GENOMIC DNA]</scope>
    <source>
        <strain evidence="5">yFS275 / FY16936</strain>
    </source>
</reference>
<dbReference type="InterPro" id="IPR005025">
    <property type="entry name" value="FMN_Rdtase-like_dom"/>
</dbReference>
<dbReference type="VEuPathDB" id="FungiDB:SJAG_02697"/>
<dbReference type="eggNOG" id="KOG3135">
    <property type="taxonomic scope" value="Eukaryota"/>
</dbReference>
<dbReference type="InterPro" id="IPR029039">
    <property type="entry name" value="Flavoprotein-like_sf"/>
</dbReference>
<dbReference type="GO" id="GO:0031934">
    <property type="term" value="C:mating-type region heterochromatin"/>
    <property type="evidence" value="ECO:0007669"/>
    <property type="project" value="EnsemblFungi"/>
</dbReference>
<keyword evidence="5" id="KW-1185">Reference proteome</keyword>
<dbReference type="Gene3D" id="3.40.50.360">
    <property type="match status" value="1"/>
</dbReference>
<feature type="domain" description="Flavodoxin-like" evidence="2">
    <location>
        <begin position="63"/>
        <end position="251"/>
    </location>
</feature>
<dbReference type="GO" id="GO:0010181">
    <property type="term" value="F:FMN binding"/>
    <property type="evidence" value="ECO:0007669"/>
    <property type="project" value="InterPro"/>
</dbReference>
<dbReference type="Proteomes" id="UP000001744">
    <property type="component" value="Unassembled WGS sequence"/>
</dbReference>
<evidence type="ECO:0000313" key="3">
    <source>
        <dbReference type="EMBL" id="EEB07600.2"/>
    </source>
</evidence>